<dbReference type="PANTHER" id="PTHR12169">
    <property type="entry name" value="ATPASE N2B"/>
    <property type="match status" value="1"/>
</dbReference>
<keyword evidence="3" id="KW-0131">Cell cycle</keyword>
<dbReference type="EMBL" id="CP157743">
    <property type="protein sequence ID" value="XBS19262.1"/>
    <property type="molecule type" value="Genomic_DNA"/>
</dbReference>
<dbReference type="GO" id="GO:0016887">
    <property type="term" value="F:ATP hydrolysis activity"/>
    <property type="evidence" value="ECO:0007669"/>
    <property type="project" value="InterPro"/>
</dbReference>
<dbReference type="PANTHER" id="PTHR12169:SF6">
    <property type="entry name" value="AFG1-LIKE ATPASE"/>
    <property type="match status" value="1"/>
</dbReference>
<keyword evidence="1" id="KW-0547">Nucleotide-binding</keyword>
<dbReference type="Proteomes" id="UP001225378">
    <property type="component" value="Chromosome"/>
</dbReference>
<proteinExistence type="predicted"/>
<keyword evidence="3" id="KW-0132">Cell division</keyword>
<dbReference type="SUPFAM" id="SSF52540">
    <property type="entry name" value="P-loop containing nucleoside triphosphate hydrolases"/>
    <property type="match status" value="1"/>
</dbReference>
<dbReference type="GO" id="GO:0005524">
    <property type="term" value="F:ATP binding"/>
    <property type="evidence" value="ECO:0007669"/>
    <property type="project" value="UniProtKB-KW"/>
</dbReference>
<dbReference type="NCBIfam" id="NF040713">
    <property type="entry name" value="ZapE"/>
    <property type="match status" value="1"/>
</dbReference>
<dbReference type="Gene3D" id="3.40.50.300">
    <property type="entry name" value="P-loop containing nucleotide triphosphate hydrolases"/>
    <property type="match status" value="1"/>
</dbReference>
<dbReference type="GO" id="GO:0005737">
    <property type="term" value="C:cytoplasm"/>
    <property type="evidence" value="ECO:0007669"/>
    <property type="project" value="TreeGrafter"/>
</dbReference>
<dbReference type="KEGG" id="mech:Q9L42_012885"/>
<keyword evidence="2" id="KW-0067">ATP-binding</keyword>
<name>A0AAU7NQN2_9GAMM</name>
<gene>
    <name evidence="3" type="primary">zapE</name>
    <name evidence="3" type="ORF">Q9L42_012885</name>
</gene>
<accession>A0AAU7NQN2</accession>
<organism evidence="3 4">
    <name type="scientific">Methylomarinum roseum</name>
    <dbReference type="NCBI Taxonomy" id="3067653"/>
    <lineage>
        <taxon>Bacteria</taxon>
        <taxon>Pseudomonadati</taxon>
        <taxon>Pseudomonadota</taxon>
        <taxon>Gammaproteobacteria</taxon>
        <taxon>Methylococcales</taxon>
        <taxon>Methylococcaceae</taxon>
        <taxon>Methylomarinum</taxon>
    </lineage>
</organism>
<evidence type="ECO:0000256" key="1">
    <source>
        <dbReference type="ARBA" id="ARBA00022741"/>
    </source>
</evidence>
<evidence type="ECO:0000313" key="4">
    <source>
        <dbReference type="Proteomes" id="UP001225378"/>
    </source>
</evidence>
<dbReference type="Pfam" id="PF03969">
    <property type="entry name" value="AFG1_ATPase"/>
    <property type="match status" value="1"/>
</dbReference>
<dbReference type="RefSeq" id="WP_305907987.1">
    <property type="nucleotide sequence ID" value="NZ_CP157743.1"/>
</dbReference>
<keyword evidence="4" id="KW-1185">Reference proteome</keyword>
<dbReference type="AlphaFoldDB" id="A0AAU7NQN2"/>
<sequence>MLKKYFLQPDSLSSVDASIDLSGAYDRLIEQNHYRRDPNQIALLEYLQAVLDRVQLQERLQRRVFGKKLIGRCRHLYVYGGVGHGKSMLMDLFFDACPVKQKRRVHFHAFMQEVHEFIHRWEKRPRGDVIAALAKQIRSSTLLLCFDEFHVTDIADAMIMERLFRSLFELGVVTVMTSNRHPSDLYRGGLLREQFLPFVDLLLNSADIVELAGQVDYRFAVEEAEDRRYFCPLGAEADFLLNQRFLHSSGAEKPSKGSIHVFGRDISLTAVHGDTLLTSFDQLCKQSLGAPDYLHIAARFNTVLMADIPRLAPDNCDEARRFEILIDALYEHKVKFICSAEAPPREIYKAGEGAFEFKRTVSRLMEMQSDRYVK</sequence>
<dbReference type="InterPro" id="IPR005654">
    <property type="entry name" value="ATPase_AFG1-like"/>
</dbReference>
<dbReference type="GO" id="GO:0051301">
    <property type="term" value="P:cell division"/>
    <property type="evidence" value="ECO:0007669"/>
    <property type="project" value="UniProtKB-KW"/>
</dbReference>
<dbReference type="InterPro" id="IPR027417">
    <property type="entry name" value="P-loop_NTPase"/>
</dbReference>
<evidence type="ECO:0000256" key="2">
    <source>
        <dbReference type="ARBA" id="ARBA00022840"/>
    </source>
</evidence>
<reference evidence="3 4" key="1">
    <citation type="journal article" date="2024" name="Microbiology">
        <title>Methylomarinum rosea sp. nov., a novel halophilic methanotrophic bacterium from the hypersaline Lake Elton.</title>
        <authorList>
            <person name="Suleimanov R.Z."/>
            <person name="Oshkin I.Y."/>
            <person name="Danilova O.V."/>
            <person name="Suzina N.E."/>
            <person name="Dedysh S.N."/>
        </authorList>
    </citation>
    <scope>NUCLEOTIDE SEQUENCE [LARGE SCALE GENOMIC DNA]</scope>
    <source>
        <strain evidence="3 4">Ch1-1</strain>
    </source>
</reference>
<evidence type="ECO:0000313" key="3">
    <source>
        <dbReference type="EMBL" id="XBS19262.1"/>
    </source>
</evidence>
<protein>
    <submittedName>
        <fullName evidence="3">Cell division protein ZapE</fullName>
    </submittedName>
</protein>